<protein>
    <submittedName>
        <fullName evidence="1">Uncharacterized protein</fullName>
    </submittedName>
</protein>
<keyword evidence="2" id="KW-1185">Reference proteome</keyword>
<dbReference type="Proteomes" id="UP000002194">
    <property type="component" value="Chromosome"/>
</dbReference>
<name>Q72AJ8_NITV2</name>
<gene>
    <name evidence="1" type="ordered locus">DVU_1994</name>
</gene>
<reference evidence="1 2" key="1">
    <citation type="journal article" date="2004" name="Nat. Biotechnol.">
        <title>The genome sequence of the anaerobic, sulfate-reducing bacterium Desulfovibrio vulgaris Hildenborough.</title>
        <authorList>
            <person name="Heidelberg J.F."/>
            <person name="Seshadri R."/>
            <person name="Haveman S.A."/>
            <person name="Hemme C.L."/>
            <person name="Paulsen I.T."/>
            <person name="Kolonay J.F."/>
            <person name="Eisen J.A."/>
            <person name="Ward N."/>
            <person name="Methe B."/>
            <person name="Brinkac L.M."/>
            <person name="Daugherty S.C."/>
            <person name="Deboy R.T."/>
            <person name="Dodson R.J."/>
            <person name="Durkin A.S."/>
            <person name="Madupu R."/>
            <person name="Nelson W.C."/>
            <person name="Sullivan S.A."/>
            <person name="Fouts D."/>
            <person name="Haft D.H."/>
            <person name="Selengut J."/>
            <person name="Peterson J.D."/>
            <person name="Davidsen T.M."/>
            <person name="Zafar N."/>
            <person name="Zhou L."/>
            <person name="Radune D."/>
            <person name="Dimitrov G."/>
            <person name="Hance M."/>
            <person name="Tran K."/>
            <person name="Khouri H."/>
            <person name="Gill J."/>
            <person name="Utterback T.R."/>
            <person name="Feldblyum T.V."/>
            <person name="Wall J.D."/>
            <person name="Voordouw G."/>
            <person name="Fraser C.M."/>
        </authorList>
    </citation>
    <scope>NUCLEOTIDE SEQUENCE [LARGE SCALE GENOMIC DNA]</scope>
    <source>
        <strain evidence="2">ATCC 29579 / DSM 644 / NCIMB 8303 / VKM B-1760 / Hildenborough</strain>
    </source>
</reference>
<dbReference type="HOGENOM" id="CLU_3215420_0_0_7"/>
<accession>Q72AJ8</accession>
<dbReference type="SMR" id="Q72AJ8"/>
<dbReference type="AlphaFoldDB" id="Q72AJ8"/>
<sequence>MANGPRILQHSMQKISSPIILNSQPLVYTEEERRLNSRVHFVAP</sequence>
<dbReference type="EnsemblBacteria" id="AAS96470">
    <property type="protein sequence ID" value="AAS96470"/>
    <property type="gene ID" value="DVU_1994"/>
</dbReference>
<organism evidence="1 2">
    <name type="scientific">Nitratidesulfovibrio vulgaris (strain ATCC 29579 / DSM 644 / CCUG 34227 / NCIMB 8303 / VKM B-1760 / Hildenborough)</name>
    <name type="common">Desulfovibrio vulgaris</name>
    <dbReference type="NCBI Taxonomy" id="882"/>
    <lineage>
        <taxon>Bacteria</taxon>
        <taxon>Pseudomonadati</taxon>
        <taxon>Thermodesulfobacteriota</taxon>
        <taxon>Desulfovibrionia</taxon>
        <taxon>Desulfovibrionales</taxon>
        <taxon>Desulfovibrionaceae</taxon>
        <taxon>Nitratidesulfovibrio</taxon>
    </lineage>
</organism>
<evidence type="ECO:0000313" key="2">
    <source>
        <dbReference type="Proteomes" id="UP000002194"/>
    </source>
</evidence>
<proteinExistence type="predicted"/>
<dbReference type="PaxDb" id="882-DVU_1994"/>
<dbReference type="EMBL" id="AE017285">
    <property type="protein sequence ID" value="AAS96470.1"/>
    <property type="molecule type" value="Genomic_DNA"/>
</dbReference>
<evidence type="ECO:0000313" key="1">
    <source>
        <dbReference type="EMBL" id="AAS96470.1"/>
    </source>
</evidence>
<dbReference type="KEGG" id="dvu:DVU_1994"/>